<proteinExistence type="predicted"/>
<gene>
    <name evidence="1" type="ORF">CU098_012798</name>
</gene>
<dbReference type="OrthoDB" id="10252171at2759"/>
<name>A0A367KNI4_RHIST</name>
<dbReference type="AlphaFoldDB" id="A0A367KNI4"/>
<organism evidence="1 2">
    <name type="scientific">Rhizopus stolonifer</name>
    <name type="common">Rhizopus nigricans</name>
    <dbReference type="NCBI Taxonomy" id="4846"/>
    <lineage>
        <taxon>Eukaryota</taxon>
        <taxon>Fungi</taxon>
        <taxon>Fungi incertae sedis</taxon>
        <taxon>Mucoromycota</taxon>
        <taxon>Mucoromycotina</taxon>
        <taxon>Mucoromycetes</taxon>
        <taxon>Mucorales</taxon>
        <taxon>Mucorineae</taxon>
        <taxon>Rhizopodaceae</taxon>
        <taxon>Rhizopus</taxon>
    </lineage>
</organism>
<dbReference type="STRING" id="4846.A0A367KNI4"/>
<keyword evidence="2" id="KW-1185">Reference proteome</keyword>
<sequence length="209" mass="24211">MSLNRSVLSDDESFRTIFCNKDHLFLNNKAHSKYFLFDCDEEDEPAICALDEADMIPTKRHLKPRQGHFSVMEFINKMKRQVSPNRRLSQPNLNQFMFHWNMPPRTSLDIQPMAPVHETHHTEKFSRALHTPSRFLPQNQAVITTKVDGTILLFNDIASLCFNMDKSFIGQSILTTVLEDPFRKQIRSILNRRKKQVGQSGHVLVCGTI</sequence>
<reference evidence="1 2" key="1">
    <citation type="journal article" date="2018" name="G3 (Bethesda)">
        <title>Phylogenetic and Phylogenomic Definition of Rhizopus Species.</title>
        <authorList>
            <person name="Gryganskyi A.P."/>
            <person name="Golan J."/>
            <person name="Dolatabadi S."/>
            <person name="Mondo S."/>
            <person name="Robb S."/>
            <person name="Idnurm A."/>
            <person name="Muszewska A."/>
            <person name="Steczkiewicz K."/>
            <person name="Masonjones S."/>
            <person name="Liao H.L."/>
            <person name="Gajdeczka M.T."/>
            <person name="Anike F."/>
            <person name="Vuek A."/>
            <person name="Anishchenko I.M."/>
            <person name="Voigt K."/>
            <person name="de Hoog G.S."/>
            <person name="Smith M.E."/>
            <person name="Heitman J."/>
            <person name="Vilgalys R."/>
            <person name="Stajich J.E."/>
        </authorList>
    </citation>
    <scope>NUCLEOTIDE SEQUENCE [LARGE SCALE GENOMIC DNA]</scope>
    <source>
        <strain evidence="1 2">LSU 92-RS-03</strain>
    </source>
</reference>
<evidence type="ECO:0000313" key="2">
    <source>
        <dbReference type="Proteomes" id="UP000253551"/>
    </source>
</evidence>
<feature type="non-terminal residue" evidence="1">
    <location>
        <position position="209"/>
    </location>
</feature>
<protein>
    <recommendedName>
        <fullName evidence="3">PAS domain-containing protein</fullName>
    </recommendedName>
</protein>
<dbReference type="EMBL" id="PJQM01000927">
    <property type="protein sequence ID" value="RCI03690.1"/>
    <property type="molecule type" value="Genomic_DNA"/>
</dbReference>
<accession>A0A367KNI4</accession>
<evidence type="ECO:0008006" key="3">
    <source>
        <dbReference type="Google" id="ProtNLM"/>
    </source>
</evidence>
<dbReference type="Proteomes" id="UP000253551">
    <property type="component" value="Unassembled WGS sequence"/>
</dbReference>
<comment type="caution">
    <text evidence="1">The sequence shown here is derived from an EMBL/GenBank/DDBJ whole genome shotgun (WGS) entry which is preliminary data.</text>
</comment>
<evidence type="ECO:0000313" key="1">
    <source>
        <dbReference type="EMBL" id="RCI03690.1"/>
    </source>
</evidence>